<sequence>MRHKYAVDPIYIRYLPYLLPLTHTNAHLLPHICYAMPYEPAQFSSEQSSSVQFSAYVHKKLFHQSAIHPATPHHPTNKRPTHHNAPHRSRRALYTAVQYPCAFPRIFFAVKMLRCTANLADPGNLAYALMGIRRAGALLILDGGYWGGYAGKAKGMGMGMVGVGGCDVRG</sequence>
<evidence type="ECO:0000313" key="2">
    <source>
        <dbReference type="EMBL" id="KAF2872587.1"/>
    </source>
</evidence>
<evidence type="ECO:0000256" key="1">
    <source>
        <dbReference type="SAM" id="MobiDB-lite"/>
    </source>
</evidence>
<dbReference type="Proteomes" id="UP000481861">
    <property type="component" value="Unassembled WGS sequence"/>
</dbReference>
<keyword evidence="3" id="KW-1185">Reference proteome</keyword>
<dbReference type="EMBL" id="JAADJZ010000009">
    <property type="protein sequence ID" value="KAF2872587.1"/>
    <property type="molecule type" value="Genomic_DNA"/>
</dbReference>
<organism evidence="2 3">
    <name type="scientific">Massariosphaeria phaeospora</name>
    <dbReference type="NCBI Taxonomy" id="100035"/>
    <lineage>
        <taxon>Eukaryota</taxon>
        <taxon>Fungi</taxon>
        <taxon>Dikarya</taxon>
        <taxon>Ascomycota</taxon>
        <taxon>Pezizomycotina</taxon>
        <taxon>Dothideomycetes</taxon>
        <taxon>Pleosporomycetidae</taxon>
        <taxon>Pleosporales</taxon>
        <taxon>Pleosporales incertae sedis</taxon>
        <taxon>Massariosphaeria</taxon>
    </lineage>
</organism>
<protein>
    <submittedName>
        <fullName evidence="2">Uncharacterized protein</fullName>
    </submittedName>
</protein>
<name>A0A7C8IGU2_9PLEO</name>
<comment type="caution">
    <text evidence="2">The sequence shown here is derived from an EMBL/GenBank/DDBJ whole genome shotgun (WGS) entry which is preliminary data.</text>
</comment>
<dbReference type="AlphaFoldDB" id="A0A7C8IGU2"/>
<proteinExistence type="predicted"/>
<feature type="region of interest" description="Disordered" evidence="1">
    <location>
        <begin position="68"/>
        <end position="87"/>
    </location>
</feature>
<gene>
    <name evidence="2" type="ORF">BDV95DRAFT_390272</name>
</gene>
<reference evidence="2 3" key="1">
    <citation type="submission" date="2020-01" db="EMBL/GenBank/DDBJ databases">
        <authorList>
            <consortium name="DOE Joint Genome Institute"/>
            <person name="Haridas S."/>
            <person name="Albert R."/>
            <person name="Binder M."/>
            <person name="Bloem J."/>
            <person name="Labutti K."/>
            <person name="Salamov A."/>
            <person name="Andreopoulos B."/>
            <person name="Baker S.E."/>
            <person name="Barry K."/>
            <person name="Bills G."/>
            <person name="Bluhm B.H."/>
            <person name="Cannon C."/>
            <person name="Castanera R."/>
            <person name="Culley D.E."/>
            <person name="Daum C."/>
            <person name="Ezra D."/>
            <person name="Gonzalez J.B."/>
            <person name="Henrissat B."/>
            <person name="Kuo A."/>
            <person name="Liang C."/>
            <person name="Lipzen A."/>
            <person name="Lutzoni F."/>
            <person name="Magnuson J."/>
            <person name="Mondo S."/>
            <person name="Nolan M."/>
            <person name="Ohm R."/>
            <person name="Pangilinan J."/>
            <person name="Park H.-J.H."/>
            <person name="Ramirez L."/>
            <person name="Alfaro M."/>
            <person name="Sun H."/>
            <person name="Tritt A."/>
            <person name="Yoshinaga Y."/>
            <person name="Zwiers L.-H.L."/>
            <person name="Turgeon B.G."/>
            <person name="Goodwin S.B."/>
            <person name="Spatafora J.W."/>
            <person name="Crous P.W."/>
            <person name="Grigoriev I.V."/>
        </authorList>
    </citation>
    <scope>NUCLEOTIDE SEQUENCE [LARGE SCALE GENOMIC DNA]</scope>
    <source>
        <strain evidence="2 3">CBS 611.86</strain>
    </source>
</reference>
<feature type="compositionally biased region" description="Basic residues" evidence="1">
    <location>
        <begin position="75"/>
        <end position="87"/>
    </location>
</feature>
<evidence type="ECO:0000313" key="3">
    <source>
        <dbReference type="Proteomes" id="UP000481861"/>
    </source>
</evidence>
<accession>A0A7C8IGU2</accession>